<reference evidence="1" key="1">
    <citation type="journal article" date="2014" name="Int. J. Syst. Evol. Microbiol.">
        <title>Complete genome sequence of Corynebacterium casei LMG S-19264T (=DSM 44701T), isolated from a smear-ripened cheese.</title>
        <authorList>
            <consortium name="US DOE Joint Genome Institute (JGI-PGF)"/>
            <person name="Walter F."/>
            <person name="Albersmeier A."/>
            <person name="Kalinowski J."/>
            <person name="Ruckert C."/>
        </authorList>
    </citation>
    <scope>NUCLEOTIDE SEQUENCE</scope>
    <source>
        <strain evidence="1">VKM B-2789</strain>
    </source>
</reference>
<dbReference type="RefSeq" id="WP_213364095.1">
    <property type="nucleotide sequence ID" value="NZ_BSFM01000011.1"/>
</dbReference>
<reference evidence="1" key="2">
    <citation type="submission" date="2023-01" db="EMBL/GenBank/DDBJ databases">
        <authorList>
            <person name="Sun Q."/>
            <person name="Evtushenko L."/>
        </authorList>
    </citation>
    <scope>NUCLEOTIDE SEQUENCE</scope>
    <source>
        <strain evidence="1">VKM B-2789</strain>
    </source>
</reference>
<proteinExistence type="predicted"/>
<accession>A0A9W6JU40</accession>
<dbReference type="Gene3D" id="3.40.190.10">
    <property type="entry name" value="Periplasmic binding protein-like II"/>
    <property type="match status" value="1"/>
</dbReference>
<protein>
    <submittedName>
        <fullName evidence="1">Desulfurase</fullName>
    </submittedName>
</protein>
<name>A0A9W6JU40_9HYPH</name>
<comment type="caution">
    <text evidence="1">The sequence shown here is derived from an EMBL/GenBank/DDBJ whole genome shotgun (WGS) entry which is preliminary data.</text>
</comment>
<dbReference type="PANTHER" id="PTHR30024:SF45">
    <property type="entry name" value="ABC TRANSPORTER SUBSTRATE-BINDING PROTEIN"/>
    <property type="match status" value="1"/>
</dbReference>
<dbReference type="PANTHER" id="PTHR30024">
    <property type="entry name" value="ALIPHATIC SULFONATES-BINDING PROTEIN-RELATED"/>
    <property type="match status" value="1"/>
</dbReference>
<evidence type="ECO:0000313" key="1">
    <source>
        <dbReference type="EMBL" id="GLK83895.1"/>
    </source>
</evidence>
<dbReference type="Gene3D" id="3.40.190.270">
    <property type="match status" value="1"/>
</dbReference>
<organism evidence="1 2">
    <name type="scientific">Ancylobacter defluvii</name>
    <dbReference type="NCBI Taxonomy" id="1282440"/>
    <lineage>
        <taxon>Bacteria</taxon>
        <taxon>Pseudomonadati</taxon>
        <taxon>Pseudomonadota</taxon>
        <taxon>Alphaproteobacteria</taxon>
        <taxon>Hyphomicrobiales</taxon>
        <taxon>Xanthobacteraceae</taxon>
        <taxon>Ancylobacter</taxon>
    </lineage>
</organism>
<evidence type="ECO:0000313" key="2">
    <source>
        <dbReference type="Proteomes" id="UP001143330"/>
    </source>
</evidence>
<gene>
    <name evidence="1" type="ORF">GCM10017653_19650</name>
</gene>
<dbReference type="Proteomes" id="UP001143330">
    <property type="component" value="Unassembled WGS sequence"/>
</dbReference>
<keyword evidence="2" id="KW-1185">Reference proteome</keyword>
<dbReference type="EMBL" id="BSFM01000011">
    <property type="protein sequence ID" value="GLK83895.1"/>
    <property type="molecule type" value="Genomic_DNA"/>
</dbReference>
<dbReference type="SUPFAM" id="SSF53850">
    <property type="entry name" value="Periplasmic binding protein-like II"/>
    <property type="match status" value="1"/>
</dbReference>
<sequence length="359" mass="39374">MIDILERPSASAPAPVKVGAREAWYTICPTFVASNVAQEFGWIEEELRKIGASLSYLRSLPVEQGYLPHFSHRFAHLFRDGGNIPSIWAKADNVDTTLIGLTETQHGGTIVVRADDAARSVAALKGRRFGLSRSANPARIDWWRATSEQGILKALALAGLSRADVEIVDIANDDRGFGEASRPSELWAKRRGDLVFTPEARALEAGEIDAIFASHGRALGLERTGGFKQVEDFSRHPDWALQVSNSPYALTVNTDFARANRDIVVAFLRATVRAARWLDGNREAGAAILHRVTYHPSVADTAAAIAGTDFLPALTPRKLAGIDLQKRFLVEHGYISRDFDSRDWADASYLDEALESLPS</sequence>
<dbReference type="AlphaFoldDB" id="A0A9W6JU40"/>